<gene>
    <name evidence="4" type="ORF">RZY48_001448</name>
</gene>
<accession>A0AAI9CTD7</accession>
<keyword evidence="2" id="KW-0472">Membrane</keyword>
<feature type="transmembrane region" description="Helical" evidence="2">
    <location>
        <begin position="465"/>
        <end position="484"/>
    </location>
</feature>
<dbReference type="EMBL" id="ABNSCA010000003">
    <property type="protein sequence ID" value="ELN6932067.1"/>
    <property type="molecule type" value="Genomic_DNA"/>
</dbReference>
<evidence type="ECO:0000256" key="1">
    <source>
        <dbReference type="SAM" id="MobiDB-lite"/>
    </source>
</evidence>
<sequence>MRISILFLVSLSALFTSFSYAATCTIGLKLSSKSWLGTLYGDNPKACLTGCLFRLDDVAVCFPSDGSCVGAFISTGQSCDQEDGLIFGGSVPNDGSGDGSGDGDGSGNGDGSGDGSGSGDNSCYKDGVPDPSCDNQGDLGIPNPAFAQYLNSILNQMPNNIESGYLHAKTAALQATLAAAQANKLNSIDFSIKRLQENTAGLESATASTRNNTANIDKYSQLTYTDVARILSATQSINTSNQSIDKELKNLSKLLTEGAGSEASPELKSIENAVNNTLIPNSYELNYQASTAVNRLNSIKSTLDNNHNSSINYFARRMDELIAAVNSSGGGDGGDNSEVVGAVNSVGTKIDGLGGSLKGMSDKLGGLSDKLDGKGLSKGEHGSLINFGETPLYQETEIEKLTQEVTDLKEQYTEKVNDFKKLFSLNLDSLSNGEYREHFLDFEFANGAKLRAGSSVFPALIDNSGLIAAVILFVAVIAGLRVVMGAKD</sequence>
<evidence type="ECO:0000256" key="2">
    <source>
        <dbReference type="SAM" id="Phobius"/>
    </source>
</evidence>
<keyword evidence="2" id="KW-0812">Transmembrane</keyword>
<proteinExistence type="predicted"/>
<keyword evidence="3" id="KW-0732">Signal</keyword>
<reference evidence="4" key="1">
    <citation type="submission" date="2023-10" db="EMBL/GenBank/DDBJ databases">
        <authorList>
            <consortium name="PulseNet: The National Subtyping Network for Foodborne Disease Surveillance"/>
        </authorList>
    </citation>
    <scope>NUCLEOTIDE SEQUENCE</scope>
    <source>
        <strain evidence="4">PNUSAV004886</strain>
    </source>
</reference>
<evidence type="ECO:0000256" key="3">
    <source>
        <dbReference type="SAM" id="SignalP"/>
    </source>
</evidence>
<name>A0AAI9CTD7_9VIBR</name>
<evidence type="ECO:0000313" key="4">
    <source>
        <dbReference type="EMBL" id="ELN6932067.1"/>
    </source>
</evidence>
<dbReference type="AlphaFoldDB" id="A0AAI9CTD7"/>
<dbReference type="Proteomes" id="UP001253463">
    <property type="component" value="Unassembled WGS sequence"/>
</dbReference>
<organism evidence="4 5">
    <name type="scientific">Vibrio navarrensis</name>
    <dbReference type="NCBI Taxonomy" id="29495"/>
    <lineage>
        <taxon>Bacteria</taxon>
        <taxon>Pseudomonadati</taxon>
        <taxon>Pseudomonadota</taxon>
        <taxon>Gammaproteobacteria</taxon>
        <taxon>Vibrionales</taxon>
        <taxon>Vibrionaceae</taxon>
        <taxon>Vibrio</taxon>
    </lineage>
</organism>
<feature type="region of interest" description="Disordered" evidence="1">
    <location>
        <begin position="90"/>
        <end position="127"/>
    </location>
</feature>
<feature type="compositionally biased region" description="Gly residues" evidence="1">
    <location>
        <begin position="96"/>
        <end position="118"/>
    </location>
</feature>
<evidence type="ECO:0000313" key="5">
    <source>
        <dbReference type="Proteomes" id="UP001253463"/>
    </source>
</evidence>
<feature type="chain" id="PRO_5042494867" evidence="3">
    <location>
        <begin position="22"/>
        <end position="488"/>
    </location>
</feature>
<comment type="caution">
    <text evidence="4">The sequence shown here is derived from an EMBL/GenBank/DDBJ whole genome shotgun (WGS) entry which is preliminary data.</text>
</comment>
<feature type="signal peptide" evidence="3">
    <location>
        <begin position="1"/>
        <end position="21"/>
    </location>
</feature>
<protein>
    <submittedName>
        <fullName evidence="4">Uncharacterized protein</fullName>
    </submittedName>
</protein>
<keyword evidence="2" id="KW-1133">Transmembrane helix</keyword>